<feature type="domain" description="Enoyl reductase (ER)" evidence="6">
    <location>
        <begin position="10"/>
        <end position="336"/>
    </location>
</feature>
<sequence length="365" mass="37272">MKAVWFDRFGALPELREVPDPVASPTGVVVRVEATGLCRSDWHGWLGHDPGIALPHVPGHELVGVIDSVGPLVRRFRVGQRVTVPFVCACGDCPDCAAGNGQVCRNQTQPGFTHWGSYAELVALHHADVNLIAVPDGLDAGAAALLGCRFATAYRGLAHQARLAAGETLVVVGCGGVGLSAVMIGAALGATVIAVDISGPALGAAARCGAAHTVDSAGLDDDEVLARIRAAAGSAGVQVSVEALGREDTVSIAIRSLAARGRHVQIGLLAEDPRIPLGDVIARELTVLGSHGMSAADYPALLALVESGRLRPETLVSRRITLAEAPAALAAMSDPVPPAGVTLIEVAPRPAPRPASTSGRVANSG</sequence>
<dbReference type="EMBL" id="SOFM01000016">
    <property type="protein sequence ID" value="TFC05322.1"/>
    <property type="molecule type" value="Genomic_DNA"/>
</dbReference>
<dbReference type="RefSeq" id="WP_134507785.1">
    <property type="nucleotide sequence ID" value="NZ_SOFM01000016.1"/>
</dbReference>
<keyword evidence="2 5" id="KW-0479">Metal-binding</keyword>
<dbReference type="PROSITE" id="PS00059">
    <property type="entry name" value="ADH_ZINC"/>
    <property type="match status" value="1"/>
</dbReference>
<dbReference type="PANTHER" id="PTHR43401">
    <property type="entry name" value="L-THREONINE 3-DEHYDROGENASE"/>
    <property type="match status" value="1"/>
</dbReference>
<proteinExistence type="inferred from homology"/>
<evidence type="ECO:0000256" key="1">
    <source>
        <dbReference type="ARBA" id="ARBA00001947"/>
    </source>
</evidence>
<keyword evidence="3 5" id="KW-0862">Zinc</keyword>
<evidence type="ECO:0000313" key="8">
    <source>
        <dbReference type="Proteomes" id="UP000297643"/>
    </source>
</evidence>
<keyword evidence="4" id="KW-0560">Oxidoreductase</keyword>
<dbReference type="SUPFAM" id="SSF50129">
    <property type="entry name" value="GroES-like"/>
    <property type="match status" value="1"/>
</dbReference>
<protein>
    <submittedName>
        <fullName evidence="7">Alcohol dehydrogenase</fullName>
    </submittedName>
</protein>
<evidence type="ECO:0000256" key="5">
    <source>
        <dbReference type="RuleBase" id="RU361277"/>
    </source>
</evidence>
<dbReference type="Gene3D" id="3.90.180.10">
    <property type="entry name" value="Medium-chain alcohol dehydrogenases, catalytic domain"/>
    <property type="match status" value="1"/>
</dbReference>
<dbReference type="GO" id="GO:0016491">
    <property type="term" value="F:oxidoreductase activity"/>
    <property type="evidence" value="ECO:0007669"/>
    <property type="project" value="UniProtKB-KW"/>
</dbReference>
<comment type="cofactor">
    <cofactor evidence="1 5">
        <name>Zn(2+)</name>
        <dbReference type="ChEBI" id="CHEBI:29105"/>
    </cofactor>
</comment>
<dbReference type="InterPro" id="IPR020843">
    <property type="entry name" value="ER"/>
</dbReference>
<dbReference type="InterPro" id="IPR013149">
    <property type="entry name" value="ADH-like_C"/>
</dbReference>
<dbReference type="SMART" id="SM00829">
    <property type="entry name" value="PKS_ER"/>
    <property type="match status" value="1"/>
</dbReference>
<keyword evidence="8" id="KW-1185">Reference proteome</keyword>
<dbReference type="Pfam" id="PF00107">
    <property type="entry name" value="ADH_zinc_N"/>
    <property type="match status" value="1"/>
</dbReference>
<dbReference type="Proteomes" id="UP000297643">
    <property type="component" value="Unassembled WGS sequence"/>
</dbReference>
<comment type="similarity">
    <text evidence="5">Belongs to the zinc-containing alcohol dehydrogenase family.</text>
</comment>
<name>A0A4R8WAP1_9MICO</name>
<evidence type="ECO:0000256" key="3">
    <source>
        <dbReference type="ARBA" id="ARBA00022833"/>
    </source>
</evidence>
<dbReference type="PANTHER" id="PTHR43401:SF5">
    <property type="entry name" value="ALCOHOL DEHYDROGENASE-RELATED"/>
    <property type="match status" value="1"/>
</dbReference>
<dbReference type="InterPro" id="IPR013154">
    <property type="entry name" value="ADH-like_N"/>
</dbReference>
<evidence type="ECO:0000256" key="2">
    <source>
        <dbReference type="ARBA" id="ARBA00022723"/>
    </source>
</evidence>
<organism evidence="7 8">
    <name type="scientific">Cryobacterium mannosilyticum</name>
    <dbReference type="NCBI Taxonomy" id="1259190"/>
    <lineage>
        <taxon>Bacteria</taxon>
        <taxon>Bacillati</taxon>
        <taxon>Actinomycetota</taxon>
        <taxon>Actinomycetes</taxon>
        <taxon>Micrococcales</taxon>
        <taxon>Microbacteriaceae</taxon>
        <taxon>Cryobacterium</taxon>
    </lineage>
</organism>
<dbReference type="InterPro" id="IPR002328">
    <property type="entry name" value="ADH_Zn_CS"/>
</dbReference>
<dbReference type="GO" id="GO:0008270">
    <property type="term" value="F:zinc ion binding"/>
    <property type="evidence" value="ECO:0007669"/>
    <property type="project" value="InterPro"/>
</dbReference>
<dbReference type="AlphaFoldDB" id="A0A4R8WAP1"/>
<dbReference type="InterPro" id="IPR011032">
    <property type="entry name" value="GroES-like_sf"/>
</dbReference>
<dbReference type="InterPro" id="IPR036291">
    <property type="entry name" value="NAD(P)-bd_dom_sf"/>
</dbReference>
<dbReference type="SUPFAM" id="SSF51735">
    <property type="entry name" value="NAD(P)-binding Rossmann-fold domains"/>
    <property type="match status" value="1"/>
</dbReference>
<dbReference type="Pfam" id="PF08240">
    <property type="entry name" value="ADH_N"/>
    <property type="match status" value="1"/>
</dbReference>
<gene>
    <name evidence="7" type="ORF">E3O32_06500</name>
</gene>
<evidence type="ECO:0000256" key="4">
    <source>
        <dbReference type="ARBA" id="ARBA00023002"/>
    </source>
</evidence>
<dbReference type="InterPro" id="IPR050129">
    <property type="entry name" value="Zn_alcohol_dh"/>
</dbReference>
<evidence type="ECO:0000259" key="6">
    <source>
        <dbReference type="SMART" id="SM00829"/>
    </source>
</evidence>
<accession>A0A4R8WAP1</accession>
<comment type="caution">
    <text evidence="7">The sequence shown here is derived from an EMBL/GenBank/DDBJ whole genome shotgun (WGS) entry which is preliminary data.</text>
</comment>
<evidence type="ECO:0000313" key="7">
    <source>
        <dbReference type="EMBL" id="TFC05322.1"/>
    </source>
</evidence>
<reference evidence="7 8" key="1">
    <citation type="submission" date="2019-03" db="EMBL/GenBank/DDBJ databases">
        <title>Genomics of glacier-inhabiting Cryobacterium strains.</title>
        <authorList>
            <person name="Liu Q."/>
            <person name="Xin Y.-H."/>
        </authorList>
    </citation>
    <scope>NUCLEOTIDE SEQUENCE [LARGE SCALE GENOMIC DNA]</scope>
    <source>
        <strain evidence="7 8">RHLT2-21</strain>
    </source>
</reference>